<evidence type="ECO:0000259" key="1">
    <source>
        <dbReference type="Pfam" id="PF22479"/>
    </source>
</evidence>
<dbReference type="InterPro" id="IPR054252">
    <property type="entry name" value="Pam3_gp18"/>
</dbReference>
<feature type="domain" description="Cyanophage baseplate Pam3 plug gp18" evidence="1">
    <location>
        <begin position="2"/>
        <end position="99"/>
    </location>
</feature>
<proteinExistence type="predicted"/>
<dbReference type="AlphaFoldDB" id="A0A0X3Y1W3"/>
<gene>
    <name evidence="2" type="ORF">RO03_05370</name>
</gene>
<dbReference type="Pfam" id="PF22479">
    <property type="entry name" value="Pam3_gp18"/>
    <property type="match status" value="1"/>
</dbReference>
<sequence length="107" mass="12768">MKINIMKESIPYITDVTIAGTTFQFEFTYNSYDKRVYVTLYDIEDNLIYPNEPILFGIPLWFNKLVDEKGNFNKKYPQKYIIPNTLDRKAVKIDYENIDKIKLLVEE</sequence>
<comment type="caution">
    <text evidence="2">The sequence shown here is derived from an EMBL/GenBank/DDBJ whole genome shotgun (WGS) entry which is preliminary data.</text>
</comment>
<protein>
    <recommendedName>
        <fullName evidence="1">Cyanophage baseplate Pam3 plug gp18 domain-containing protein</fullName>
    </recommendedName>
</protein>
<dbReference type="Proteomes" id="UP000054800">
    <property type="component" value="Unassembled WGS sequence"/>
</dbReference>
<reference evidence="2 3" key="1">
    <citation type="submission" date="2015-10" db="EMBL/GenBank/DDBJ databases">
        <authorList>
            <person name="Gilbert D.G."/>
        </authorList>
    </citation>
    <scope>NUCLEOTIDE SEQUENCE [LARGE SCALE GENOMIC DNA]</scope>
    <source>
        <strain evidence="2 3">ChDC F311</strain>
    </source>
</reference>
<evidence type="ECO:0000313" key="3">
    <source>
        <dbReference type="Proteomes" id="UP000054800"/>
    </source>
</evidence>
<dbReference type="RefSeq" id="WP_059222707.1">
    <property type="nucleotide sequence ID" value="NZ_LMVH01000001.1"/>
</dbReference>
<dbReference type="EMBL" id="LMVH01000001">
    <property type="protein sequence ID" value="KUL98962.1"/>
    <property type="molecule type" value="Genomic_DNA"/>
</dbReference>
<organism evidence="2 3">
    <name type="scientific">Fusobacterium nucleatum subsp. nucleatum</name>
    <dbReference type="NCBI Taxonomy" id="76856"/>
    <lineage>
        <taxon>Bacteria</taxon>
        <taxon>Fusobacteriati</taxon>
        <taxon>Fusobacteriota</taxon>
        <taxon>Fusobacteriia</taxon>
        <taxon>Fusobacteriales</taxon>
        <taxon>Fusobacteriaceae</taxon>
        <taxon>Fusobacterium</taxon>
    </lineage>
</organism>
<name>A0A0X3Y1W3_FUSNC</name>
<dbReference type="OrthoDB" id="95689at2"/>
<accession>A0A0X3Y1W3</accession>
<evidence type="ECO:0000313" key="2">
    <source>
        <dbReference type="EMBL" id="KUL98962.1"/>
    </source>
</evidence>